<dbReference type="GO" id="GO:0070042">
    <property type="term" value="F:rRNA (uridine-N3-)-methyltransferase activity"/>
    <property type="evidence" value="ECO:0007669"/>
    <property type="project" value="TreeGrafter"/>
</dbReference>
<dbReference type="Proteomes" id="UP000216429">
    <property type="component" value="Unassembled WGS sequence"/>
</dbReference>
<evidence type="ECO:0000256" key="6">
    <source>
        <dbReference type="ARBA" id="ARBA00022552"/>
    </source>
</evidence>
<dbReference type="RefSeq" id="WP_094814397.1">
    <property type="nucleotide sequence ID" value="NZ_NEVU01000003.1"/>
</dbReference>
<evidence type="ECO:0000256" key="12">
    <source>
        <dbReference type="PIRNR" id="PIRNR015601"/>
    </source>
</evidence>
<dbReference type="InterPro" id="IPR015947">
    <property type="entry name" value="PUA-like_sf"/>
</dbReference>
<keyword evidence="16" id="KW-1185">Reference proteome</keyword>
<dbReference type="InterPro" id="IPR029026">
    <property type="entry name" value="tRNA_m1G_MTases_N"/>
</dbReference>
<dbReference type="InterPro" id="IPR006700">
    <property type="entry name" value="RsmE"/>
</dbReference>
<evidence type="ECO:0000256" key="11">
    <source>
        <dbReference type="ARBA" id="ARBA00047944"/>
    </source>
</evidence>
<dbReference type="Pfam" id="PF20260">
    <property type="entry name" value="PUA_4"/>
    <property type="match status" value="1"/>
</dbReference>
<evidence type="ECO:0000256" key="7">
    <source>
        <dbReference type="ARBA" id="ARBA00022603"/>
    </source>
</evidence>
<keyword evidence="7 12" id="KW-0489">Methyltransferase</keyword>
<evidence type="ECO:0000259" key="13">
    <source>
        <dbReference type="Pfam" id="PF04452"/>
    </source>
</evidence>
<comment type="caution">
    <text evidence="15">The sequence shown here is derived from an EMBL/GenBank/DDBJ whole genome shotgun (WGS) entry which is preliminary data.</text>
</comment>
<dbReference type="OrthoDB" id="9815641at2"/>
<organism evidence="15 16">
    <name type="scientific">Bordetella genomosp. 12</name>
    <dbReference type="NCBI Taxonomy" id="463035"/>
    <lineage>
        <taxon>Bacteria</taxon>
        <taxon>Pseudomonadati</taxon>
        <taxon>Pseudomonadota</taxon>
        <taxon>Betaproteobacteria</taxon>
        <taxon>Burkholderiales</taxon>
        <taxon>Alcaligenaceae</taxon>
        <taxon>Bordetella</taxon>
    </lineage>
</organism>
<dbReference type="PANTHER" id="PTHR30027">
    <property type="entry name" value="RIBOSOMAL RNA SMALL SUBUNIT METHYLTRANSFERASE E"/>
    <property type="match status" value="1"/>
</dbReference>
<dbReference type="SUPFAM" id="SSF88697">
    <property type="entry name" value="PUA domain-like"/>
    <property type="match status" value="1"/>
</dbReference>
<dbReference type="InterPro" id="IPR046887">
    <property type="entry name" value="RsmE_PUA-like"/>
</dbReference>
<protein>
    <recommendedName>
        <fullName evidence="4 12">Ribosomal RNA small subunit methyltransferase E</fullName>
        <ecNumber evidence="3 12">2.1.1.193</ecNumber>
    </recommendedName>
</protein>
<evidence type="ECO:0000256" key="2">
    <source>
        <dbReference type="ARBA" id="ARBA00005528"/>
    </source>
</evidence>
<dbReference type="Pfam" id="PF04452">
    <property type="entry name" value="Methyltrans_RNA"/>
    <property type="match status" value="1"/>
</dbReference>
<dbReference type="InterPro" id="IPR029028">
    <property type="entry name" value="Alpha/beta_knot_MTases"/>
</dbReference>
<dbReference type="PIRSF" id="PIRSF015601">
    <property type="entry name" value="MTase_slr0722"/>
    <property type="match status" value="1"/>
</dbReference>
<keyword evidence="9 12" id="KW-0949">S-adenosyl-L-methionine</keyword>
<dbReference type="Gene3D" id="3.40.1280.10">
    <property type="match status" value="1"/>
</dbReference>
<reference evidence="16" key="1">
    <citation type="submission" date="2017-05" db="EMBL/GenBank/DDBJ databases">
        <title>Complete and WGS of Bordetella genogroups.</title>
        <authorList>
            <person name="Spilker T."/>
            <person name="Lipuma J."/>
        </authorList>
    </citation>
    <scope>NUCLEOTIDE SEQUENCE [LARGE SCALE GENOMIC DNA]</scope>
    <source>
        <strain evidence="16">AU6712</strain>
    </source>
</reference>
<dbReference type="CDD" id="cd18084">
    <property type="entry name" value="RsmE-like"/>
    <property type="match status" value="1"/>
</dbReference>
<feature type="domain" description="Ribosomal RNA small subunit methyltransferase E methyltransferase" evidence="13">
    <location>
        <begin position="74"/>
        <end position="237"/>
    </location>
</feature>
<comment type="function">
    <text evidence="10 12">Specifically methylates the N3 position of the uracil ring of uridine 1498 (m3U1498) in 16S rRNA. Acts on the fully assembled 30S ribosomal subunit.</text>
</comment>
<evidence type="ECO:0000313" key="16">
    <source>
        <dbReference type="Proteomes" id="UP000216429"/>
    </source>
</evidence>
<sequence>MSLPRFYCDLPLAAGQRVRLPQDLAHHAIRVLRLREGADIVLFDGKGGEYPAQLQIDGKDGHAVLGRHLPREAELPGRIVLAQGLPSGDKMDWIVEKAVELGAVAVQPIAAQRSVLQLSGPRLEKRLAHWQRVAQAAAEQCGRNRLTQIAAPLTLRDWLAQPAEGPRLMCHPQASDDLSGWLGQQPGLAGLTLMVGPEGGWSDEEVAAARAAGVAAVRLGPRVLRTETAGLALIASVSALLGWL</sequence>
<gene>
    <name evidence="15" type="ORF">CAL22_14405</name>
</gene>
<dbReference type="SUPFAM" id="SSF75217">
    <property type="entry name" value="alpha/beta knot"/>
    <property type="match status" value="1"/>
</dbReference>
<dbReference type="NCBIfam" id="TIGR00046">
    <property type="entry name" value="RsmE family RNA methyltransferase"/>
    <property type="match status" value="1"/>
</dbReference>
<dbReference type="AlphaFoldDB" id="A0A261VA85"/>
<comment type="catalytic activity">
    <reaction evidence="11 12">
        <text>uridine(1498) in 16S rRNA + S-adenosyl-L-methionine = N(3)-methyluridine(1498) in 16S rRNA + S-adenosyl-L-homocysteine + H(+)</text>
        <dbReference type="Rhea" id="RHEA:42920"/>
        <dbReference type="Rhea" id="RHEA-COMP:10283"/>
        <dbReference type="Rhea" id="RHEA-COMP:10284"/>
        <dbReference type="ChEBI" id="CHEBI:15378"/>
        <dbReference type="ChEBI" id="CHEBI:57856"/>
        <dbReference type="ChEBI" id="CHEBI:59789"/>
        <dbReference type="ChEBI" id="CHEBI:65315"/>
        <dbReference type="ChEBI" id="CHEBI:74502"/>
        <dbReference type="EC" id="2.1.1.193"/>
    </reaction>
</comment>
<evidence type="ECO:0000256" key="8">
    <source>
        <dbReference type="ARBA" id="ARBA00022679"/>
    </source>
</evidence>
<dbReference type="GO" id="GO:0005737">
    <property type="term" value="C:cytoplasm"/>
    <property type="evidence" value="ECO:0007669"/>
    <property type="project" value="UniProtKB-SubCell"/>
</dbReference>
<dbReference type="PANTHER" id="PTHR30027:SF3">
    <property type="entry name" value="16S RRNA (URACIL(1498)-N(3))-METHYLTRANSFERASE"/>
    <property type="match status" value="1"/>
</dbReference>
<keyword evidence="8 12" id="KW-0808">Transferase</keyword>
<evidence type="ECO:0000313" key="15">
    <source>
        <dbReference type="EMBL" id="OZI71074.1"/>
    </source>
</evidence>
<evidence type="ECO:0000256" key="4">
    <source>
        <dbReference type="ARBA" id="ARBA00013673"/>
    </source>
</evidence>
<keyword evidence="6 12" id="KW-0698">rRNA processing</keyword>
<feature type="domain" description="Ribosomal RNA small subunit methyltransferase E PUA-like" evidence="14">
    <location>
        <begin position="21"/>
        <end position="59"/>
    </location>
</feature>
<evidence type="ECO:0000256" key="10">
    <source>
        <dbReference type="ARBA" id="ARBA00025699"/>
    </source>
</evidence>
<evidence type="ECO:0000259" key="14">
    <source>
        <dbReference type="Pfam" id="PF20260"/>
    </source>
</evidence>
<comment type="similarity">
    <text evidence="2 12">Belongs to the RNA methyltransferase RsmE family.</text>
</comment>
<proteinExistence type="inferred from homology"/>
<dbReference type="EMBL" id="NEVU01000003">
    <property type="protein sequence ID" value="OZI71074.1"/>
    <property type="molecule type" value="Genomic_DNA"/>
</dbReference>
<dbReference type="GO" id="GO:0070475">
    <property type="term" value="P:rRNA base methylation"/>
    <property type="evidence" value="ECO:0007669"/>
    <property type="project" value="TreeGrafter"/>
</dbReference>
<name>A0A261VA85_9BORD</name>
<comment type="subcellular location">
    <subcellularLocation>
        <location evidence="1 12">Cytoplasm</location>
    </subcellularLocation>
</comment>
<dbReference type="EC" id="2.1.1.193" evidence="3 12"/>
<evidence type="ECO:0000256" key="5">
    <source>
        <dbReference type="ARBA" id="ARBA00022490"/>
    </source>
</evidence>
<evidence type="ECO:0000256" key="3">
    <source>
        <dbReference type="ARBA" id="ARBA00012328"/>
    </source>
</evidence>
<keyword evidence="5 12" id="KW-0963">Cytoplasm</keyword>
<dbReference type="NCBIfam" id="NF008692">
    <property type="entry name" value="PRK11713.1-5"/>
    <property type="match status" value="1"/>
</dbReference>
<dbReference type="InterPro" id="IPR046886">
    <property type="entry name" value="RsmE_MTase_dom"/>
</dbReference>
<dbReference type="Gene3D" id="2.40.240.20">
    <property type="entry name" value="Hypothetical PUA domain-like, domain 1"/>
    <property type="match status" value="1"/>
</dbReference>
<evidence type="ECO:0000256" key="9">
    <source>
        <dbReference type="ARBA" id="ARBA00022691"/>
    </source>
</evidence>
<evidence type="ECO:0000256" key="1">
    <source>
        <dbReference type="ARBA" id="ARBA00004496"/>
    </source>
</evidence>
<accession>A0A261VA85</accession>